<dbReference type="Pfam" id="PF00578">
    <property type="entry name" value="AhpC-TSA"/>
    <property type="match status" value="1"/>
</dbReference>
<evidence type="ECO:0000256" key="6">
    <source>
        <dbReference type="ARBA" id="ARBA00023157"/>
    </source>
</evidence>
<evidence type="ECO:0000313" key="13">
    <source>
        <dbReference type="EMBL" id="MFM0237814.1"/>
    </source>
</evidence>
<dbReference type="SUPFAM" id="SSF52833">
    <property type="entry name" value="Thioredoxin-like"/>
    <property type="match status" value="1"/>
</dbReference>
<dbReference type="InterPro" id="IPR050924">
    <property type="entry name" value="Peroxiredoxin_BCP/PrxQ"/>
</dbReference>
<evidence type="ECO:0000256" key="7">
    <source>
        <dbReference type="ARBA" id="ARBA00023284"/>
    </source>
</evidence>
<gene>
    <name evidence="13" type="ORF">PQR03_06705</name>
</gene>
<evidence type="ECO:0000256" key="1">
    <source>
        <dbReference type="ARBA" id="ARBA00003330"/>
    </source>
</evidence>
<comment type="function">
    <text evidence="1">Thiol-specific peroxidase that catalyzes the reduction of hydrogen peroxide and organic hydroperoxides to water and alcohols, respectively. Plays a role in cell protection against oxidative stress by detoxifying peroxides and as sensor of hydrogen peroxide-mediated signaling events.</text>
</comment>
<dbReference type="PANTHER" id="PTHR42801">
    <property type="entry name" value="THIOREDOXIN-DEPENDENT PEROXIDE REDUCTASE"/>
    <property type="match status" value="1"/>
</dbReference>
<reference evidence="13 14" key="1">
    <citation type="journal article" date="2024" name="Chem. Sci.">
        <title>Discovery of megapolipeptins by genome mining of a Burkholderiales bacteria collection.</title>
        <authorList>
            <person name="Paulo B.S."/>
            <person name="Recchia M.J.J."/>
            <person name="Lee S."/>
            <person name="Fergusson C.H."/>
            <person name="Romanowski S.B."/>
            <person name="Hernandez A."/>
            <person name="Krull N."/>
            <person name="Liu D.Y."/>
            <person name="Cavanagh H."/>
            <person name="Bos A."/>
            <person name="Gray C.A."/>
            <person name="Murphy B.T."/>
            <person name="Linington R.G."/>
            <person name="Eustaquio A.S."/>
        </authorList>
    </citation>
    <scope>NUCLEOTIDE SEQUENCE [LARGE SCALE GENOMIC DNA]</scope>
    <source>
        <strain evidence="13 14">RL17-351-BIE-A</strain>
    </source>
</reference>
<keyword evidence="5" id="KW-0560">Oxidoreductase</keyword>
<evidence type="ECO:0000313" key="14">
    <source>
        <dbReference type="Proteomes" id="UP001629274"/>
    </source>
</evidence>
<evidence type="ECO:0000256" key="11">
    <source>
        <dbReference type="ARBA" id="ARBA00049091"/>
    </source>
</evidence>
<evidence type="ECO:0000256" key="2">
    <source>
        <dbReference type="ARBA" id="ARBA00013017"/>
    </source>
</evidence>
<keyword evidence="14" id="KW-1185">Reference proteome</keyword>
<evidence type="ECO:0000256" key="5">
    <source>
        <dbReference type="ARBA" id="ARBA00023002"/>
    </source>
</evidence>
<dbReference type="InterPro" id="IPR036249">
    <property type="entry name" value="Thioredoxin-like_sf"/>
</dbReference>
<dbReference type="InterPro" id="IPR000866">
    <property type="entry name" value="AhpC/TSA"/>
</dbReference>
<dbReference type="CDD" id="cd02970">
    <property type="entry name" value="PRX_like2"/>
    <property type="match status" value="1"/>
</dbReference>
<comment type="catalytic activity">
    <reaction evidence="11">
        <text>a hydroperoxide + [thioredoxin]-dithiol = an alcohol + [thioredoxin]-disulfide + H2O</text>
        <dbReference type="Rhea" id="RHEA:62620"/>
        <dbReference type="Rhea" id="RHEA-COMP:10698"/>
        <dbReference type="Rhea" id="RHEA-COMP:10700"/>
        <dbReference type="ChEBI" id="CHEBI:15377"/>
        <dbReference type="ChEBI" id="CHEBI:29950"/>
        <dbReference type="ChEBI" id="CHEBI:30879"/>
        <dbReference type="ChEBI" id="CHEBI:35924"/>
        <dbReference type="ChEBI" id="CHEBI:50058"/>
        <dbReference type="EC" id="1.11.1.24"/>
    </reaction>
</comment>
<proteinExistence type="inferred from homology"/>
<dbReference type="PANTHER" id="PTHR42801:SF7">
    <property type="entry name" value="SLL1159 PROTEIN"/>
    <property type="match status" value="1"/>
</dbReference>
<feature type="domain" description="Thioredoxin" evidence="12">
    <location>
        <begin position="43"/>
        <end position="216"/>
    </location>
</feature>
<dbReference type="InterPro" id="IPR013766">
    <property type="entry name" value="Thioredoxin_domain"/>
</dbReference>
<accession>A0ABW9BAX8</accession>
<dbReference type="EC" id="1.11.1.24" evidence="2"/>
<dbReference type="Gene3D" id="3.40.30.10">
    <property type="entry name" value="Glutaredoxin"/>
    <property type="match status" value="1"/>
</dbReference>
<keyword evidence="3" id="KW-0575">Peroxidase</keyword>
<organism evidence="13 14">
    <name type="scientific">Paraburkholderia phytofirmans</name>
    <dbReference type="NCBI Taxonomy" id="261302"/>
    <lineage>
        <taxon>Bacteria</taxon>
        <taxon>Pseudomonadati</taxon>
        <taxon>Pseudomonadota</taxon>
        <taxon>Betaproteobacteria</taxon>
        <taxon>Burkholderiales</taxon>
        <taxon>Burkholderiaceae</taxon>
        <taxon>Paraburkholderia</taxon>
    </lineage>
</organism>
<comment type="similarity">
    <text evidence="9">Belongs to the peroxiredoxin family. BCP/PrxQ subfamily.</text>
</comment>
<dbReference type="PROSITE" id="PS51352">
    <property type="entry name" value="THIOREDOXIN_2"/>
    <property type="match status" value="1"/>
</dbReference>
<evidence type="ECO:0000256" key="9">
    <source>
        <dbReference type="ARBA" id="ARBA00038489"/>
    </source>
</evidence>
<protein>
    <recommendedName>
        <fullName evidence="2">thioredoxin-dependent peroxiredoxin</fullName>
        <ecNumber evidence="2">1.11.1.24</ecNumber>
    </recommendedName>
    <alternativeName>
        <fullName evidence="8">Thioredoxin peroxidase</fullName>
    </alternativeName>
    <alternativeName>
        <fullName evidence="10">Thioredoxin-dependent peroxiredoxin Bcp</fullName>
    </alternativeName>
</protein>
<evidence type="ECO:0000256" key="8">
    <source>
        <dbReference type="ARBA" id="ARBA00032824"/>
    </source>
</evidence>
<evidence type="ECO:0000256" key="3">
    <source>
        <dbReference type="ARBA" id="ARBA00022559"/>
    </source>
</evidence>
<comment type="caution">
    <text evidence="13">The sequence shown here is derived from an EMBL/GenBank/DDBJ whole genome shotgun (WGS) entry which is preliminary data.</text>
</comment>
<dbReference type="RefSeq" id="WP_408257164.1">
    <property type="nucleotide sequence ID" value="NZ_JAQQCK010000001.1"/>
</dbReference>
<sequence length="217" mass="23402">MGLQEQLDTFRAEFARTAPSGRVALYEARIEELRASFALGEAVRTGDKAPDFSLPDVGGNPVSLSDLLLRGSVVVTFYRGGWCPYCNIQLRAYQTILPEMGALGARLVAISPQLPDGSLSTAQKNALTFDVLSDVGNAVAHRYGLVYALPEDLRDALRSNNKALPVINGDGSWELPLPATYVIGPDGHIALASIEVDYRKRLEPHAILAAVKSLRAV</sequence>
<keyword evidence="7" id="KW-0676">Redox-active center</keyword>
<dbReference type="Proteomes" id="UP001629274">
    <property type="component" value="Unassembled WGS sequence"/>
</dbReference>
<evidence type="ECO:0000256" key="10">
    <source>
        <dbReference type="ARBA" id="ARBA00042639"/>
    </source>
</evidence>
<name>A0ABW9BAX8_9BURK</name>
<evidence type="ECO:0000256" key="4">
    <source>
        <dbReference type="ARBA" id="ARBA00022862"/>
    </source>
</evidence>
<evidence type="ECO:0000259" key="12">
    <source>
        <dbReference type="PROSITE" id="PS51352"/>
    </source>
</evidence>
<keyword evidence="6" id="KW-1015">Disulfide bond</keyword>
<dbReference type="EMBL" id="JAQQDR010000002">
    <property type="protein sequence ID" value="MFM0237814.1"/>
    <property type="molecule type" value="Genomic_DNA"/>
</dbReference>
<keyword evidence="4" id="KW-0049">Antioxidant</keyword>